<sequence length="189" mass="19716">MPVAPSNHLMSSSSVRPDPHASTSTALDSNAVPGTPQVQVNGMPATDGAPRRTKSSSSSSAAPESDGSGWGANFWVTLVDPQTGVSFYACPATGEVSWDPPVGNFLCVCFMSLISAELMEAITEHRSGTTPLAAYLSIDIAIGFPYETVLPAFAFLRQRSGALYLLSSPANSGSNPQAVTIHLTSNHFA</sequence>
<gene>
    <name evidence="2" type="ORF">EW026_g1763</name>
</gene>
<organism evidence="2 3">
    <name type="scientific">Hermanssonia centrifuga</name>
    <dbReference type="NCBI Taxonomy" id="98765"/>
    <lineage>
        <taxon>Eukaryota</taxon>
        <taxon>Fungi</taxon>
        <taxon>Dikarya</taxon>
        <taxon>Basidiomycota</taxon>
        <taxon>Agaricomycotina</taxon>
        <taxon>Agaricomycetes</taxon>
        <taxon>Polyporales</taxon>
        <taxon>Meruliaceae</taxon>
        <taxon>Hermanssonia</taxon>
    </lineage>
</organism>
<evidence type="ECO:0000313" key="3">
    <source>
        <dbReference type="Proteomes" id="UP000309038"/>
    </source>
</evidence>
<evidence type="ECO:0000256" key="1">
    <source>
        <dbReference type="SAM" id="MobiDB-lite"/>
    </source>
</evidence>
<feature type="compositionally biased region" description="Polar residues" evidence="1">
    <location>
        <begin position="8"/>
        <end position="28"/>
    </location>
</feature>
<dbReference type="EMBL" id="SGPJ01000039">
    <property type="protein sequence ID" value="THH00832.1"/>
    <property type="molecule type" value="Genomic_DNA"/>
</dbReference>
<name>A0A4S4KQE3_9APHY</name>
<evidence type="ECO:0008006" key="4">
    <source>
        <dbReference type="Google" id="ProtNLM"/>
    </source>
</evidence>
<dbReference type="AlphaFoldDB" id="A0A4S4KQE3"/>
<dbReference type="Proteomes" id="UP000309038">
    <property type="component" value="Unassembled WGS sequence"/>
</dbReference>
<protein>
    <recommendedName>
        <fullName evidence="4">WW domain-containing protein</fullName>
    </recommendedName>
</protein>
<evidence type="ECO:0000313" key="2">
    <source>
        <dbReference type="EMBL" id="THH00832.1"/>
    </source>
</evidence>
<keyword evidence="3" id="KW-1185">Reference proteome</keyword>
<reference evidence="2 3" key="1">
    <citation type="submission" date="2019-02" db="EMBL/GenBank/DDBJ databases">
        <title>Genome sequencing of the rare red list fungi Phlebia centrifuga.</title>
        <authorList>
            <person name="Buettner E."/>
            <person name="Kellner H."/>
        </authorList>
    </citation>
    <scope>NUCLEOTIDE SEQUENCE [LARGE SCALE GENOMIC DNA]</scope>
    <source>
        <strain evidence="2 3">DSM 108282</strain>
    </source>
</reference>
<feature type="region of interest" description="Disordered" evidence="1">
    <location>
        <begin position="1"/>
        <end position="67"/>
    </location>
</feature>
<proteinExistence type="predicted"/>
<accession>A0A4S4KQE3</accession>
<comment type="caution">
    <text evidence="2">The sequence shown here is derived from an EMBL/GenBank/DDBJ whole genome shotgun (WGS) entry which is preliminary data.</text>
</comment>